<proteinExistence type="predicted"/>
<gene>
    <name evidence="3" type="ORF">H5P30_02405</name>
</gene>
<dbReference type="AlphaFoldDB" id="A0A7X1AV83"/>
<organism evidence="3 4">
    <name type="scientific">Puniceicoccus vermicola</name>
    <dbReference type="NCBI Taxonomy" id="388746"/>
    <lineage>
        <taxon>Bacteria</taxon>
        <taxon>Pseudomonadati</taxon>
        <taxon>Verrucomicrobiota</taxon>
        <taxon>Opitutia</taxon>
        <taxon>Puniceicoccales</taxon>
        <taxon>Puniceicoccaceae</taxon>
        <taxon>Puniceicoccus</taxon>
    </lineage>
</organism>
<dbReference type="RefSeq" id="WP_185691368.1">
    <property type="nucleotide sequence ID" value="NZ_JACHVA010000029.1"/>
</dbReference>
<feature type="chain" id="PRO_5030803492" description="HEAT repeat domain-containing protein" evidence="2">
    <location>
        <begin position="19"/>
        <end position="311"/>
    </location>
</feature>
<protein>
    <recommendedName>
        <fullName evidence="5">HEAT repeat domain-containing protein</fullName>
    </recommendedName>
</protein>
<keyword evidence="4" id="KW-1185">Reference proteome</keyword>
<feature type="region of interest" description="Disordered" evidence="1">
    <location>
        <begin position="28"/>
        <end position="58"/>
    </location>
</feature>
<evidence type="ECO:0008006" key="5">
    <source>
        <dbReference type="Google" id="ProtNLM"/>
    </source>
</evidence>
<keyword evidence="2" id="KW-0732">Signal</keyword>
<name>A0A7X1AV83_9BACT</name>
<comment type="caution">
    <text evidence="3">The sequence shown here is derived from an EMBL/GenBank/DDBJ whole genome shotgun (WGS) entry which is preliminary data.</text>
</comment>
<evidence type="ECO:0000256" key="2">
    <source>
        <dbReference type="SAM" id="SignalP"/>
    </source>
</evidence>
<dbReference type="EMBL" id="JACHVA010000029">
    <property type="protein sequence ID" value="MBC2600626.1"/>
    <property type="molecule type" value="Genomic_DNA"/>
</dbReference>
<reference evidence="3 4" key="1">
    <citation type="submission" date="2020-07" db="EMBL/GenBank/DDBJ databases">
        <authorList>
            <person name="Feng X."/>
        </authorList>
    </citation>
    <scope>NUCLEOTIDE SEQUENCE [LARGE SCALE GENOMIC DNA]</scope>
    <source>
        <strain evidence="3 4">JCM14086</strain>
    </source>
</reference>
<feature type="signal peptide" evidence="2">
    <location>
        <begin position="1"/>
        <end position="18"/>
    </location>
</feature>
<accession>A0A7X1AV83</accession>
<evidence type="ECO:0000313" key="4">
    <source>
        <dbReference type="Proteomes" id="UP000525652"/>
    </source>
</evidence>
<feature type="compositionally biased region" description="Polar residues" evidence="1">
    <location>
        <begin position="29"/>
        <end position="43"/>
    </location>
</feature>
<evidence type="ECO:0000313" key="3">
    <source>
        <dbReference type="EMBL" id="MBC2600626.1"/>
    </source>
</evidence>
<dbReference type="Proteomes" id="UP000525652">
    <property type="component" value="Unassembled WGS sequence"/>
</dbReference>
<sequence length="311" mass="33273">MRVTVGLFLLLGSSVAFSPVGAVEAADGASQSGALQSRTTPWNSAELPGRMGSSDARHEVISEEPARRMQAITAGPLPVAERVAALHEDDSPISQDDYRALTAMVKRGEVPGGLSANHYHYLANEIWNALRAEEGFSQPLAEHLATVANTSSDPVICDYALQHLAQLEAPGVRPIQNDALIAFAENTTSPLAGTALVGLYRLNERSPDPETLAALRRVTYTLAVDPEADTSSRVSAFSLATDLEVSGLLSTARQIVPDSAADPRLRLAAIRYLGVYGETSDATLIEESRHTFRNPFLFEAAREAKNQIGPS</sequence>
<evidence type="ECO:0000256" key="1">
    <source>
        <dbReference type="SAM" id="MobiDB-lite"/>
    </source>
</evidence>